<proteinExistence type="predicted"/>
<feature type="domain" description="Ribonucleases P/MRP subunit Pop8-like" evidence="2">
    <location>
        <begin position="35"/>
        <end position="108"/>
    </location>
</feature>
<dbReference type="GO" id="GO:0005655">
    <property type="term" value="C:nucleolar ribonuclease P complex"/>
    <property type="evidence" value="ECO:0007669"/>
    <property type="project" value="InterPro"/>
</dbReference>
<feature type="region of interest" description="Disordered" evidence="1">
    <location>
        <begin position="1"/>
        <end position="24"/>
    </location>
</feature>
<dbReference type="GO" id="GO:0034965">
    <property type="term" value="P:intronic box C/D snoRNA processing"/>
    <property type="evidence" value="ECO:0007669"/>
    <property type="project" value="TreeGrafter"/>
</dbReference>
<dbReference type="GO" id="GO:0004526">
    <property type="term" value="F:ribonuclease P activity"/>
    <property type="evidence" value="ECO:0007669"/>
    <property type="project" value="TreeGrafter"/>
</dbReference>
<evidence type="ECO:0000256" key="1">
    <source>
        <dbReference type="SAM" id="MobiDB-lite"/>
    </source>
</evidence>
<dbReference type="PANTHER" id="PTHR28173">
    <property type="entry name" value="RIBONUCLEASES P/MRP PROTEIN SUBUNIT POP8"/>
    <property type="match status" value="1"/>
</dbReference>
<dbReference type="Proteomes" id="UP001201980">
    <property type="component" value="Unassembled WGS sequence"/>
</dbReference>
<sequence length="143" mass="15665">MSTPMEISSTQLQQHPKSHTKSHDLVTSTIRSNTWGYAHLKMVPEGHINRLELDNLQAKSLCTSAFSQFLGISGTAISVDILKVANAELWVRLPGRDLSRFSAAVSAYRGSVISGNQYSLYIVACSEWLGALVSQEGQPSLWS</sequence>
<dbReference type="GO" id="GO:0000172">
    <property type="term" value="C:ribonuclease MRP complex"/>
    <property type="evidence" value="ECO:0007669"/>
    <property type="project" value="InterPro"/>
</dbReference>
<dbReference type="PANTHER" id="PTHR28173:SF1">
    <property type="entry name" value="RIBONUCLEASES P_MRP PROTEIN SUBUNIT POP8"/>
    <property type="match status" value="1"/>
</dbReference>
<dbReference type="GO" id="GO:0000171">
    <property type="term" value="F:ribonuclease MRP activity"/>
    <property type="evidence" value="ECO:0007669"/>
    <property type="project" value="TreeGrafter"/>
</dbReference>
<dbReference type="InterPro" id="IPR049128">
    <property type="entry name" value="Pop8-like_dom"/>
</dbReference>
<reference evidence="3" key="1">
    <citation type="submission" date="2022-07" db="EMBL/GenBank/DDBJ databases">
        <title>Draft genome sequence of Zalerion maritima ATCC 34329, a (micro)plastics degrading marine fungus.</title>
        <authorList>
            <person name="Paco A."/>
            <person name="Goncalves M.F.M."/>
            <person name="Rocha-Santos T.A.P."/>
            <person name="Alves A."/>
        </authorList>
    </citation>
    <scope>NUCLEOTIDE SEQUENCE</scope>
    <source>
        <strain evidence="3">ATCC 34329</strain>
    </source>
</reference>
<accession>A0AAD5RKM9</accession>
<dbReference type="EMBL" id="JAKWBI020000315">
    <property type="protein sequence ID" value="KAJ2896740.1"/>
    <property type="molecule type" value="Genomic_DNA"/>
</dbReference>
<name>A0AAD5RKM9_9PEZI</name>
<dbReference type="GO" id="GO:0008033">
    <property type="term" value="P:tRNA processing"/>
    <property type="evidence" value="ECO:0007669"/>
    <property type="project" value="InterPro"/>
</dbReference>
<protein>
    <recommendedName>
        <fullName evidence="2">Ribonucleases P/MRP subunit Pop8-like domain-containing protein</fullName>
    </recommendedName>
</protein>
<dbReference type="Pfam" id="PF20976">
    <property type="entry name" value="Pop8"/>
    <property type="match status" value="1"/>
</dbReference>
<evidence type="ECO:0000259" key="2">
    <source>
        <dbReference type="Pfam" id="PF20976"/>
    </source>
</evidence>
<keyword evidence="4" id="KW-1185">Reference proteome</keyword>
<comment type="caution">
    <text evidence="3">The sequence shown here is derived from an EMBL/GenBank/DDBJ whole genome shotgun (WGS) entry which is preliminary data.</text>
</comment>
<organism evidence="3 4">
    <name type="scientific">Zalerion maritima</name>
    <dbReference type="NCBI Taxonomy" id="339359"/>
    <lineage>
        <taxon>Eukaryota</taxon>
        <taxon>Fungi</taxon>
        <taxon>Dikarya</taxon>
        <taxon>Ascomycota</taxon>
        <taxon>Pezizomycotina</taxon>
        <taxon>Sordariomycetes</taxon>
        <taxon>Lulworthiomycetidae</taxon>
        <taxon>Lulworthiales</taxon>
        <taxon>Lulworthiaceae</taxon>
        <taxon>Zalerion</taxon>
    </lineage>
</organism>
<dbReference type="AlphaFoldDB" id="A0AAD5RKM9"/>
<evidence type="ECO:0000313" key="4">
    <source>
        <dbReference type="Proteomes" id="UP001201980"/>
    </source>
</evidence>
<evidence type="ECO:0000313" key="3">
    <source>
        <dbReference type="EMBL" id="KAJ2896740.1"/>
    </source>
</evidence>
<dbReference type="GO" id="GO:0000294">
    <property type="term" value="P:nuclear-transcribed mRNA catabolic process, RNase MRP-dependent"/>
    <property type="evidence" value="ECO:0007669"/>
    <property type="project" value="TreeGrafter"/>
</dbReference>
<gene>
    <name evidence="3" type="ORF">MKZ38_005268</name>
</gene>
<feature type="compositionally biased region" description="Polar residues" evidence="1">
    <location>
        <begin position="1"/>
        <end position="15"/>
    </location>
</feature>
<dbReference type="InterPro" id="IPR020347">
    <property type="entry name" value="Pop8"/>
</dbReference>